<gene>
    <name evidence="4" type="ORF">OMP38_19705</name>
</gene>
<dbReference type="AlphaFoldDB" id="A0A9X4QNQ4"/>
<evidence type="ECO:0000256" key="1">
    <source>
        <dbReference type="SAM" id="MobiDB-lite"/>
    </source>
</evidence>
<keyword evidence="2" id="KW-0732">Signal</keyword>
<protein>
    <submittedName>
        <fullName evidence="4">Right-handed parallel beta-helix repeat-containing protein</fullName>
    </submittedName>
</protein>
<dbReference type="NCBIfam" id="TIGR03804">
    <property type="entry name" value="para_beta_helix"/>
    <property type="match status" value="1"/>
</dbReference>
<keyword evidence="5" id="KW-1185">Reference proteome</keyword>
<feature type="signal peptide" evidence="2">
    <location>
        <begin position="1"/>
        <end position="21"/>
    </location>
</feature>
<feature type="compositionally biased region" description="Low complexity" evidence="1">
    <location>
        <begin position="190"/>
        <end position="218"/>
    </location>
</feature>
<evidence type="ECO:0000313" key="5">
    <source>
        <dbReference type="Proteomes" id="UP001153387"/>
    </source>
</evidence>
<feature type="chain" id="PRO_5040990989" evidence="2">
    <location>
        <begin position="22"/>
        <end position="611"/>
    </location>
</feature>
<organism evidence="4 5">
    <name type="scientific">Cohnella ginsengisoli</name>
    <dbReference type="NCBI Taxonomy" id="425004"/>
    <lineage>
        <taxon>Bacteria</taxon>
        <taxon>Bacillati</taxon>
        <taxon>Bacillota</taxon>
        <taxon>Bacilli</taxon>
        <taxon>Bacillales</taxon>
        <taxon>Paenibacillaceae</taxon>
        <taxon>Cohnella</taxon>
    </lineage>
</organism>
<reference evidence="4 5" key="1">
    <citation type="submission" date="2022-10" db="EMBL/GenBank/DDBJ databases">
        <title>Comparative genomic analysis of Cohnella hashimotonis sp. nov., isolated from the International Space Station.</title>
        <authorList>
            <person name="Simpson A."/>
            <person name="Venkateswaran K."/>
        </authorList>
    </citation>
    <scope>NUCLEOTIDE SEQUENCE [LARGE SCALE GENOMIC DNA]</scope>
    <source>
        <strain evidence="4 5">DSM 18997</strain>
    </source>
</reference>
<evidence type="ECO:0000256" key="2">
    <source>
        <dbReference type="SAM" id="SignalP"/>
    </source>
</evidence>
<dbReference type="SUPFAM" id="SSF51126">
    <property type="entry name" value="Pectin lyase-like"/>
    <property type="match status" value="1"/>
</dbReference>
<dbReference type="InterPro" id="IPR012334">
    <property type="entry name" value="Pectin_lyas_fold"/>
</dbReference>
<accession>A0A9X4QNQ4</accession>
<dbReference type="SMART" id="SM00710">
    <property type="entry name" value="PbH1"/>
    <property type="match status" value="8"/>
</dbReference>
<proteinExistence type="predicted"/>
<comment type="caution">
    <text evidence="4">The sequence shown here is derived from an EMBL/GenBank/DDBJ whole genome shotgun (WGS) entry which is preliminary data.</text>
</comment>
<name>A0A9X4QNQ4_9BACL</name>
<feature type="domain" description="Right handed beta helix" evidence="3">
    <location>
        <begin position="402"/>
        <end position="588"/>
    </location>
</feature>
<sequence length="611" mass="63521">MKKIGLTAMAFVLGVSITNSFVSVQNAQAVSVASLYAAPQDFAVAQGQNQWFYQKRAGSVYSNLAYNAAEDRWQAAANTGYPWVNKDAMHPSKDFDAVLKWVSPGKGTITIGGTVKKGDSQGDGILATIKVDKTTLWSAIVKTTDGKTPALKPIAVEKGTSVYFQVNSRTTMNNDHTLWDPTVSFTAAEAQPATTPSVTPSATPTAQPAATAQPTATAAPIAQTTATAQPIATAAPIAQTTATSQPIATATPTAQTTASPVALPLATPVPADAYALSVESCGAVANDGKDDYGAFAACLDKAKSQGKYVAVPEGEYHLSKILTLDGVKLIGAGMSKTTLISTDPLNGSIDLKGNNAKLSNVKHVYQTTVARGNGSNEKNSITVRGATNFTIDHVYVYKSSTAGILVQGASKGGTITNNTVDSTGADGIHITDGSSDILIEDNTVKATGDDTIAVVSYAQDGPAVHDVTIRGNDVGYLSKARGITVVGGTDVLIEGNSVKDTQMAGIYIACEGSYNTVNVDRITVKNNTVDHAGIHEPENHPNVLVYASQGVIDNVTFTGNTIKNAAHRGIGVWGDGQIKDIYFTGNTLINTVGANTTFKAGTIHLSDNTGF</sequence>
<dbReference type="InterPro" id="IPR006626">
    <property type="entry name" value="PbH1"/>
</dbReference>
<dbReference type="InterPro" id="IPR022441">
    <property type="entry name" value="Para_beta_helix_rpt-2"/>
</dbReference>
<evidence type="ECO:0000313" key="4">
    <source>
        <dbReference type="EMBL" id="MDG0792846.1"/>
    </source>
</evidence>
<dbReference type="RefSeq" id="WP_277566596.1">
    <property type="nucleotide sequence ID" value="NZ_JAPDHZ010000003.1"/>
</dbReference>
<dbReference type="EMBL" id="JAPDHZ010000003">
    <property type="protein sequence ID" value="MDG0792846.1"/>
    <property type="molecule type" value="Genomic_DNA"/>
</dbReference>
<evidence type="ECO:0000259" key="3">
    <source>
        <dbReference type="Pfam" id="PF13229"/>
    </source>
</evidence>
<dbReference type="InterPro" id="IPR011050">
    <property type="entry name" value="Pectin_lyase_fold/virulence"/>
</dbReference>
<feature type="region of interest" description="Disordered" evidence="1">
    <location>
        <begin position="189"/>
        <end position="218"/>
    </location>
</feature>
<dbReference type="Proteomes" id="UP001153387">
    <property type="component" value="Unassembled WGS sequence"/>
</dbReference>
<dbReference type="Pfam" id="PF13229">
    <property type="entry name" value="Beta_helix"/>
    <property type="match status" value="1"/>
</dbReference>
<dbReference type="Gene3D" id="2.160.20.10">
    <property type="entry name" value="Single-stranded right-handed beta-helix, Pectin lyase-like"/>
    <property type="match status" value="1"/>
</dbReference>
<dbReference type="InterPro" id="IPR039448">
    <property type="entry name" value="Beta_helix"/>
</dbReference>